<name>A0AAW1IFP6_POPJA</name>
<protein>
    <submittedName>
        <fullName evidence="1">Uncharacterized protein</fullName>
    </submittedName>
</protein>
<proteinExistence type="predicted"/>
<keyword evidence="2" id="KW-1185">Reference proteome</keyword>
<comment type="caution">
    <text evidence="1">The sequence shown here is derived from an EMBL/GenBank/DDBJ whole genome shotgun (WGS) entry which is preliminary data.</text>
</comment>
<dbReference type="EMBL" id="JASPKY010000597">
    <property type="protein sequence ID" value="KAK9688281.1"/>
    <property type="molecule type" value="Genomic_DNA"/>
</dbReference>
<gene>
    <name evidence="1" type="ORF">QE152_g35667</name>
</gene>
<evidence type="ECO:0000313" key="2">
    <source>
        <dbReference type="Proteomes" id="UP001458880"/>
    </source>
</evidence>
<evidence type="ECO:0000313" key="1">
    <source>
        <dbReference type="EMBL" id="KAK9688281.1"/>
    </source>
</evidence>
<dbReference type="AlphaFoldDB" id="A0AAW1IFP6"/>
<sequence length="144" mass="16553">MEKKNQTSGNLYDKKLDLFTYRNNNEEVISDPNNGVQSTQEMEKKSNLFITAEESVPRDRLVRSRSDVGILAGIIRRPRDRLVRSRSDVGILAGIIRRIRVDGLFMEEGTRGQYVAGRPSKVFQFDADKYEVGCRVLREDIIRC</sequence>
<dbReference type="Proteomes" id="UP001458880">
    <property type="component" value="Unassembled WGS sequence"/>
</dbReference>
<accession>A0AAW1IFP6</accession>
<organism evidence="1 2">
    <name type="scientific">Popillia japonica</name>
    <name type="common">Japanese beetle</name>
    <dbReference type="NCBI Taxonomy" id="7064"/>
    <lineage>
        <taxon>Eukaryota</taxon>
        <taxon>Metazoa</taxon>
        <taxon>Ecdysozoa</taxon>
        <taxon>Arthropoda</taxon>
        <taxon>Hexapoda</taxon>
        <taxon>Insecta</taxon>
        <taxon>Pterygota</taxon>
        <taxon>Neoptera</taxon>
        <taxon>Endopterygota</taxon>
        <taxon>Coleoptera</taxon>
        <taxon>Polyphaga</taxon>
        <taxon>Scarabaeiformia</taxon>
        <taxon>Scarabaeidae</taxon>
        <taxon>Rutelinae</taxon>
        <taxon>Popillia</taxon>
    </lineage>
</organism>
<reference evidence="1 2" key="1">
    <citation type="journal article" date="2024" name="BMC Genomics">
        <title>De novo assembly and annotation of Popillia japonica's genome with initial clues to its potential as an invasive pest.</title>
        <authorList>
            <person name="Cucini C."/>
            <person name="Boschi S."/>
            <person name="Funari R."/>
            <person name="Cardaioli E."/>
            <person name="Iannotti N."/>
            <person name="Marturano G."/>
            <person name="Paoli F."/>
            <person name="Bruttini M."/>
            <person name="Carapelli A."/>
            <person name="Frati F."/>
            <person name="Nardi F."/>
        </authorList>
    </citation>
    <scope>NUCLEOTIDE SEQUENCE [LARGE SCALE GENOMIC DNA]</scope>
    <source>
        <strain evidence="1">DMR45628</strain>
    </source>
</reference>